<protein>
    <submittedName>
        <fullName evidence="1">Uncharacterized protein</fullName>
    </submittedName>
</protein>
<evidence type="ECO:0000313" key="2">
    <source>
        <dbReference type="Proteomes" id="UP001451303"/>
    </source>
</evidence>
<organism evidence="1 2">
    <name type="scientific">Neurospora intermedia</name>
    <dbReference type="NCBI Taxonomy" id="5142"/>
    <lineage>
        <taxon>Eukaryota</taxon>
        <taxon>Fungi</taxon>
        <taxon>Dikarya</taxon>
        <taxon>Ascomycota</taxon>
        <taxon>Pezizomycotina</taxon>
        <taxon>Sordariomycetes</taxon>
        <taxon>Sordariomycetidae</taxon>
        <taxon>Sordariales</taxon>
        <taxon>Sordariaceae</taxon>
        <taxon>Neurospora</taxon>
    </lineage>
</organism>
<keyword evidence="2" id="KW-1185">Reference proteome</keyword>
<comment type="caution">
    <text evidence="1">The sequence shown here is derived from an EMBL/GenBank/DDBJ whole genome shotgun (WGS) entry which is preliminary data.</text>
</comment>
<dbReference type="EMBL" id="JAVLET010000002">
    <property type="protein sequence ID" value="KAL0473997.1"/>
    <property type="molecule type" value="Genomic_DNA"/>
</dbReference>
<proteinExistence type="predicted"/>
<reference evidence="1 2" key="1">
    <citation type="submission" date="2023-09" db="EMBL/GenBank/DDBJ databases">
        <title>Multi-omics analysis of a traditional fermented food reveals byproduct-associated fungal strains for waste-to-food upcycling.</title>
        <authorList>
            <consortium name="Lawrence Berkeley National Laboratory"/>
            <person name="Rekdal V.M."/>
            <person name="Villalobos-Escobedo J.M."/>
            <person name="Rodriguez-Valeron N."/>
            <person name="Garcia M.O."/>
            <person name="Vasquez D.P."/>
            <person name="Damayanti I."/>
            <person name="Sorensen P.M."/>
            <person name="Baidoo E.E."/>
            <person name="De Carvalho A.C."/>
            <person name="Riley R."/>
            <person name="Lipzen A."/>
            <person name="He G."/>
            <person name="Yan M."/>
            <person name="Haridas S."/>
            <person name="Daum C."/>
            <person name="Yoshinaga Y."/>
            <person name="Ng V."/>
            <person name="Grigoriev I.V."/>
            <person name="Munk R."/>
            <person name="Nuraida L."/>
            <person name="Wijaya C.H."/>
            <person name="Morales P.-C."/>
            <person name="Keasling J.D."/>
        </authorList>
    </citation>
    <scope>NUCLEOTIDE SEQUENCE [LARGE SCALE GENOMIC DNA]</scope>
    <source>
        <strain evidence="1 2">FGSC 2613</strain>
    </source>
</reference>
<dbReference type="Proteomes" id="UP001451303">
    <property type="component" value="Unassembled WGS sequence"/>
</dbReference>
<evidence type="ECO:0000313" key="1">
    <source>
        <dbReference type="EMBL" id="KAL0473997.1"/>
    </source>
</evidence>
<gene>
    <name evidence="1" type="ORF">QR685DRAFT_569983</name>
</gene>
<accession>A0ABR3DNQ6</accession>
<sequence length="113" mass="12411">MAVGRNQPSVISGSGELFGWYSNLRNRNPDLHNARSVLLLLPVCFARCAISVRQDPGLVVALVWIFVVKKENSPFLVGRLSKKKPRCRNGRREDRAFTQCAVVGLCACGSVAP</sequence>
<name>A0ABR3DNQ6_NEUIN</name>